<evidence type="ECO:0000313" key="1">
    <source>
        <dbReference type="EMBL" id="PMS15563.1"/>
    </source>
</evidence>
<dbReference type="EMBL" id="PNYA01000030">
    <property type="protein sequence ID" value="PMS15563.1"/>
    <property type="molecule type" value="Genomic_DNA"/>
</dbReference>
<name>A0A2N7VEH8_9BURK</name>
<organism evidence="1 2">
    <name type="scientific">Trinickia dabaoshanensis</name>
    <dbReference type="NCBI Taxonomy" id="564714"/>
    <lineage>
        <taxon>Bacteria</taxon>
        <taxon>Pseudomonadati</taxon>
        <taxon>Pseudomonadota</taxon>
        <taxon>Betaproteobacteria</taxon>
        <taxon>Burkholderiales</taxon>
        <taxon>Burkholderiaceae</taxon>
        <taxon>Trinickia</taxon>
    </lineage>
</organism>
<proteinExistence type="predicted"/>
<dbReference type="OrthoDB" id="8455529at2"/>
<keyword evidence="2" id="KW-1185">Reference proteome</keyword>
<dbReference type="Gene3D" id="1.10.10.10">
    <property type="entry name" value="Winged helix-like DNA-binding domain superfamily/Winged helix DNA-binding domain"/>
    <property type="match status" value="1"/>
</dbReference>
<reference evidence="1 2" key="1">
    <citation type="submission" date="2018-01" db="EMBL/GenBank/DDBJ databases">
        <title>Whole genome analyses suggest that Burkholderia sensu lato contains two further novel genera in the rhizoxinica-symbiotica group Mycetohabitans gen. nov., and Trinickia gen. nov.: implications for the evolution of diazotrophy and nodulation in the Burkholderiaceae.</title>
        <authorList>
            <person name="Estrada-de los Santos P."/>
            <person name="Palmer M."/>
            <person name="Chavez-Ramirez B."/>
            <person name="Beukes C."/>
            <person name="Steenkamp E.T."/>
            <person name="Hirsch A.M."/>
            <person name="Manyaka P."/>
            <person name="Maluk M."/>
            <person name="Lafos M."/>
            <person name="Crook M."/>
            <person name="Gross E."/>
            <person name="Simon M.F."/>
            <person name="Bueno dos Reis Junior F."/>
            <person name="Poole P.S."/>
            <person name="Venter S.N."/>
            <person name="James E.K."/>
        </authorList>
    </citation>
    <scope>NUCLEOTIDE SEQUENCE [LARGE SCALE GENOMIC DNA]</scope>
    <source>
        <strain evidence="1 2">GIMN1.004</strain>
    </source>
</reference>
<keyword evidence="1" id="KW-0238">DNA-binding</keyword>
<dbReference type="Proteomes" id="UP000235616">
    <property type="component" value="Unassembled WGS sequence"/>
</dbReference>
<evidence type="ECO:0000313" key="2">
    <source>
        <dbReference type="Proteomes" id="UP000235616"/>
    </source>
</evidence>
<dbReference type="RefSeq" id="WP_102648426.1">
    <property type="nucleotide sequence ID" value="NZ_PNYA01000030.1"/>
</dbReference>
<protein>
    <submittedName>
        <fullName evidence="1">DNA-binding protein</fullName>
    </submittedName>
</protein>
<dbReference type="AlphaFoldDB" id="A0A2N7VEH8"/>
<dbReference type="InterPro" id="IPR036390">
    <property type="entry name" value="WH_DNA-bd_sf"/>
</dbReference>
<gene>
    <name evidence="1" type="ORF">C0Z18_26405</name>
</gene>
<sequence>MNQTTHLIKLRELTGTTQPFGNVQGKEAYRKLSEEIDRHPEAAVFGISLQDIEATDASFPRESVVSVAKHYRGEKGLFLVDMDDRDLVDNWKYACQAKEQPLVIWRGESFEPIGPDMSSSSRDLLNYVLEHKCVLASQVASDLGLSVQNASTRLKRLVADGYILRTEDIANTGGIEYRYNAIR</sequence>
<dbReference type="Pfam" id="PF13412">
    <property type="entry name" value="HTH_24"/>
    <property type="match status" value="1"/>
</dbReference>
<dbReference type="InterPro" id="IPR036388">
    <property type="entry name" value="WH-like_DNA-bd_sf"/>
</dbReference>
<dbReference type="GO" id="GO:0003677">
    <property type="term" value="F:DNA binding"/>
    <property type="evidence" value="ECO:0007669"/>
    <property type="project" value="UniProtKB-KW"/>
</dbReference>
<comment type="caution">
    <text evidence="1">The sequence shown here is derived from an EMBL/GenBank/DDBJ whole genome shotgun (WGS) entry which is preliminary data.</text>
</comment>
<dbReference type="SUPFAM" id="SSF46785">
    <property type="entry name" value="Winged helix' DNA-binding domain"/>
    <property type="match status" value="1"/>
</dbReference>
<accession>A0A2N7VEH8</accession>